<dbReference type="SUPFAM" id="SSF102114">
    <property type="entry name" value="Radical SAM enzymes"/>
    <property type="match status" value="1"/>
</dbReference>
<keyword evidence="2" id="KW-0949">S-adenosyl-L-methionine</keyword>
<dbReference type="InterPro" id="IPR051198">
    <property type="entry name" value="BchE-like"/>
</dbReference>
<dbReference type="PANTHER" id="PTHR43409:SF7">
    <property type="entry name" value="BLL1977 PROTEIN"/>
    <property type="match status" value="1"/>
</dbReference>
<dbReference type="Gene3D" id="3.40.50.280">
    <property type="entry name" value="Cobalamin-binding domain"/>
    <property type="match status" value="1"/>
</dbReference>
<evidence type="ECO:0000256" key="3">
    <source>
        <dbReference type="ARBA" id="ARBA00022723"/>
    </source>
</evidence>
<keyword evidence="3" id="KW-0479">Metal-binding</keyword>
<dbReference type="GO" id="GO:0046872">
    <property type="term" value="F:metal ion binding"/>
    <property type="evidence" value="ECO:0007669"/>
    <property type="project" value="UniProtKB-KW"/>
</dbReference>
<proteinExistence type="predicted"/>
<evidence type="ECO:0000259" key="6">
    <source>
        <dbReference type="PROSITE" id="PS51332"/>
    </source>
</evidence>
<dbReference type="GO" id="GO:0031419">
    <property type="term" value="F:cobalamin binding"/>
    <property type="evidence" value="ECO:0007669"/>
    <property type="project" value="InterPro"/>
</dbReference>
<protein>
    <submittedName>
        <fullName evidence="8">RiPP maturation radical SAM C-methyltransferase</fullName>
    </submittedName>
</protein>
<organism evidence="8 9">
    <name type="scientific">Nonomuraea cypriaca</name>
    <dbReference type="NCBI Taxonomy" id="1187855"/>
    <lineage>
        <taxon>Bacteria</taxon>
        <taxon>Bacillati</taxon>
        <taxon>Actinomycetota</taxon>
        <taxon>Actinomycetes</taxon>
        <taxon>Streptosporangiales</taxon>
        <taxon>Streptosporangiaceae</taxon>
        <taxon>Nonomuraea</taxon>
    </lineage>
</organism>
<dbReference type="PROSITE" id="PS51332">
    <property type="entry name" value="B12_BINDING"/>
    <property type="match status" value="1"/>
</dbReference>
<evidence type="ECO:0000259" key="7">
    <source>
        <dbReference type="PROSITE" id="PS51918"/>
    </source>
</evidence>
<dbReference type="Pfam" id="PF04055">
    <property type="entry name" value="Radical_SAM"/>
    <property type="match status" value="1"/>
</dbReference>
<dbReference type="Gene3D" id="3.80.30.20">
    <property type="entry name" value="tm_1862 like domain"/>
    <property type="match status" value="1"/>
</dbReference>
<dbReference type="InterPro" id="IPR058240">
    <property type="entry name" value="rSAM_sf"/>
</dbReference>
<feature type="domain" description="B12-binding" evidence="6">
    <location>
        <begin position="6"/>
        <end position="220"/>
    </location>
</feature>
<dbReference type="AlphaFoldDB" id="A0A931AKP6"/>
<dbReference type="InterPro" id="IPR007197">
    <property type="entry name" value="rSAM"/>
</dbReference>
<dbReference type="PANTHER" id="PTHR43409">
    <property type="entry name" value="ANAEROBIC MAGNESIUM-PROTOPORPHYRIN IX MONOMETHYL ESTER CYCLASE-RELATED"/>
    <property type="match status" value="1"/>
</dbReference>
<feature type="domain" description="Radical SAM core" evidence="7">
    <location>
        <begin position="268"/>
        <end position="501"/>
    </location>
</feature>
<dbReference type="CDD" id="cd01335">
    <property type="entry name" value="Radical_SAM"/>
    <property type="match status" value="1"/>
</dbReference>
<accession>A0A931AKP6</accession>
<evidence type="ECO:0000256" key="4">
    <source>
        <dbReference type="ARBA" id="ARBA00023004"/>
    </source>
</evidence>
<reference evidence="8" key="1">
    <citation type="submission" date="2020-11" db="EMBL/GenBank/DDBJ databases">
        <title>Whole-genome analyses of Nonomuraea sp. K274.</title>
        <authorList>
            <person name="Veyisoglu A."/>
        </authorList>
    </citation>
    <scope>NUCLEOTIDE SEQUENCE</scope>
    <source>
        <strain evidence="8">K274</strain>
    </source>
</reference>
<gene>
    <name evidence="8" type="ORF">ITP53_50135</name>
</gene>
<dbReference type="SMART" id="SM00729">
    <property type="entry name" value="Elp3"/>
    <property type="match status" value="1"/>
</dbReference>
<keyword evidence="4" id="KW-0408">Iron</keyword>
<evidence type="ECO:0000256" key="1">
    <source>
        <dbReference type="ARBA" id="ARBA00001966"/>
    </source>
</evidence>
<comment type="cofactor">
    <cofactor evidence="1">
        <name>[4Fe-4S] cluster</name>
        <dbReference type="ChEBI" id="CHEBI:49883"/>
    </cofactor>
</comment>
<name>A0A931AKP6_9ACTN</name>
<dbReference type="InterPro" id="IPR023404">
    <property type="entry name" value="rSAM_horseshoe"/>
</dbReference>
<dbReference type="EMBL" id="JADOGI010000311">
    <property type="protein sequence ID" value="MBF8193708.1"/>
    <property type="molecule type" value="Genomic_DNA"/>
</dbReference>
<dbReference type="GO" id="GO:0003824">
    <property type="term" value="F:catalytic activity"/>
    <property type="evidence" value="ECO:0007669"/>
    <property type="project" value="InterPro"/>
</dbReference>
<dbReference type="InterPro" id="IPR006638">
    <property type="entry name" value="Elp3/MiaA/NifB-like_rSAM"/>
</dbReference>
<dbReference type="GO" id="GO:0005829">
    <property type="term" value="C:cytosol"/>
    <property type="evidence" value="ECO:0007669"/>
    <property type="project" value="TreeGrafter"/>
</dbReference>
<evidence type="ECO:0000313" key="8">
    <source>
        <dbReference type="EMBL" id="MBF8193708.1"/>
    </source>
</evidence>
<dbReference type="SFLD" id="SFLDS00029">
    <property type="entry name" value="Radical_SAM"/>
    <property type="match status" value="1"/>
</dbReference>
<evidence type="ECO:0000313" key="9">
    <source>
        <dbReference type="Proteomes" id="UP000605361"/>
    </source>
</evidence>
<evidence type="ECO:0000256" key="2">
    <source>
        <dbReference type="ARBA" id="ARBA00022691"/>
    </source>
</evidence>
<dbReference type="GO" id="GO:0051536">
    <property type="term" value="F:iron-sulfur cluster binding"/>
    <property type="evidence" value="ECO:0007669"/>
    <property type="project" value="UniProtKB-KW"/>
</dbReference>
<dbReference type="NCBIfam" id="TIGR03975">
    <property type="entry name" value="rSAM_ocin_1"/>
    <property type="match status" value="1"/>
</dbReference>
<dbReference type="SFLD" id="SFLDG01082">
    <property type="entry name" value="B12-binding_domain_containing"/>
    <property type="match status" value="1"/>
</dbReference>
<evidence type="ECO:0000256" key="5">
    <source>
        <dbReference type="ARBA" id="ARBA00023014"/>
    </source>
</evidence>
<dbReference type="InterPro" id="IPR006158">
    <property type="entry name" value="Cobalamin-bd"/>
</dbReference>
<dbReference type="Proteomes" id="UP000605361">
    <property type="component" value="Unassembled WGS sequence"/>
</dbReference>
<dbReference type="RefSeq" id="WP_195902562.1">
    <property type="nucleotide sequence ID" value="NZ_JADOGI010000311.1"/>
</dbReference>
<keyword evidence="5" id="KW-0411">Iron-sulfur</keyword>
<comment type="caution">
    <text evidence="8">The sequence shown here is derived from an EMBL/GenBank/DDBJ whole genome shotgun (WGS) entry which is preliminary data.</text>
</comment>
<keyword evidence="9" id="KW-1185">Reference proteome</keyword>
<dbReference type="InterPro" id="IPR023984">
    <property type="entry name" value="rSAM_ocin_1"/>
</dbReference>
<dbReference type="PROSITE" id="PS51918">
    <property type="entry name" value="RADICAL_SAM"/>
    <property type="match status" value="1"/>
</dbReference>
<dbReference type="SFLD" id="SFLDF00324">
    <property type="entry name" value="bacteriocin_maturation"/>
    <property type="match status" value="1"/>
</dbReference>
<sequence length="622" mass="68047">MTGSRPPRVLLISMPWHALNRPSLGLSLLQAGLRSEGVACDVRHLGFRLCDAIGLPDYLWVHGELPHLAFAGEWLFTSALYGTPPRSEAEYARDVLGYGDEAEYARDVLGSGDVLGRLRRLRGPCEAFIDDCLESIPWAGYDVVGFTSTFEQNIASLALARRVKQRHPGVFVVFGGANWEGDMGHELHARFPFLDAVCTGEADRSFPALVRTIATGGSPAGVPGVIVRGADGRGVRTPPGPPIADLDALPEPCFDAYFADLAASANAAHIAPRLLLETSRGCWWGARHHCTFCGLNGTSMAYRSKSPERVLAEIEHLLHRHGVTTAAVVDNILDMRYFGTVLPALAAAGAPMELFYEVKANLTAEQVRLLARAGVRRVQPGLESLSDHVLALMRKGTTALRNVQLLKWCHEFGVRPEWNLIYGFPGETAEDYAHLPELVDAIDFLTPPSGMEPVRLDRFSPYHADPAAFGLVNVRPKPVYRHLYPFPGEALERIAYYFDFDHADGGQPDAYAGPALERVRRWTGRRLGGTLALLPHTAGGVVLIDDRDGEPVSCRLTGWRAAVYERCDRVTTERAAVAAGTGEGAEPEEVRAFLAGCRERRLMANVGDRWLALAVRTPPREV</sequence>